<dbReference type="PANTHER" id="PTHR42659">
    <property type="entry name" value="XANTHINE DEHYDROGENASE SUBUNIT C-RELATED"/>
    <property type="match status" value="1"/>
</dbReference>
<evidence type="ECO:0000256" key="1">
    <source>
        <dbReference type="ARBA" id="ARBA00022630"/>
    </source>
</evidence>
<dbReference type="InterPro" id="IPR016167">
    <property type="entry name" value="FAD-bd_PCMH_sub1"/>
</dbReference>
<dbReference type="PANTHER" id="PTHR42659:SF2">
    <property type="entry name" value="XANTHINE DEHYDROGENASE SUBUNIT C-RELATED"/>
    <property type="match status" value="1"/>
</dbReference>
<name>A0A329QGB7_9ACTN</name>
<dbReference type="EMBL" id="QMIG01000045">
    <property type="protein sequence ID" value="RAW09358.1"/>
    <property type="molecule type" value="Genomic_DNA"/>
</dbReference>
<proteinExistence type="predicted"/>
<gene>
    <name evidence="5" type="ORF">DPM12_21530</name>
</gene>
<organism evidence="5 6">
    <name type="scientific">Phytoactinopolyspora halophila</name>
    <dbReference type="NCBI Taxonomy" id="1981511"/>
    <lineage>
        <taxon>Bacteria</taxon>
        <taxon>Bacillati</taxon>
        <taxon>Actinomycetota</taxon>
        <taxon>Actinomycetes</taxon>
        <taxon>Jiangellales</taxon>
        <taxon>Jiangellaceae</taxon>
        <taxon>Phytoactinopolyspora</taxon>
    </lineage>
</organism>
<dbReference type="Gene3D" id="3.30.465.10">
    <property type="match status" value="1"/>
</dbReference>
<dbReference type="InterPro" id="IPR016166">
    <property type="entry name" value="FAD-bd_PCMH"/>
</dbReference>
<dbReference type="Pfam" id="PF03450">
    <property type="entry name" value="CO_deh_flav_C"/>
    <property type="match status" value="1"/>
</dbReference>
<accession>A0A329QGB7</accession>
<dbReference type="InterPro" id="IPR036318">
    <property type="entry name" value="FAD-bd_PCMH-like_sf"/>
</dbReference>
<evidence type="ECO:0000259" key="4">
    <source>
        <dbReference type="PROSITE" id="PS51387"/>
    </source>
</evidence>
<sequence>MSASPEGAPMSWHMPTTVDEVLRLKASKPDATVVAGGTFLGLVIRQGLLDSDEWISLQNVDELRAFGTAGDLSAGAMVTHRRIETEPAVRRDWPGVAEAFGVVASPRVRNVATIGGVLADADYASDPPAMLVASRAVAEVASVRGMRRVPIEELIVGHYETELDDDEIITRVLVPRPTGSAAYRKLRTRSREDRPAVSVAAVRETGGVRVVVGAVSDRPRHYPDICAEWRPGDEQSTREVAAAYADRIPCLDDGRGSAEYRRQVVSVEVRRALMQVSR</sequence>
<dbReference type="GO" id="GO:0071949">
    <property type="term" value="F:FAD binding"/>
    <property type="evidence" value="ECO:0007669"/>
    <property type="project" value="InterPro"/>
</dbReference>
<dbReference type="Gene3D" id="3.30.43.10">
    <property type="entry name" value="Uridine Diphospho-n-acetylenolpyruvylglucosamine Reductase, domain 2"/>
    <property type="match status" value="1"/>
</dbReference>
<dbReference type="SUPFAM" id="SSF55447">
    <property type="entry name" value="CO dehydrogenase flavoprotein C-terminal domain-like"/>
    <property type="match status" value="1"/>
</dbReference>
<keyword evidence="1" id="KW-0285">Flavoprotein</keyword>
<dbReference type="Proteomes" id="UP000250462">
    <property type="component" value="Unassembled WGS sequence"/>
</dbReference>
<dbReference type="Pfam" id="PF00941">
    <property type="entry name" value="FAD_binding_5"/>
    <property type="match status" value="1"/>
</dbReference>
<dbReference type="InterPro" id="IPR002346">
    <property type="entry name" value="Mopterin_DH_FAD-bd"/>
</dbReference>
<dbReference type="InterPro" id="IPR005107">
    <property type="entry name" value="CO_DH_flav_C"/>
</dbReference>
<dbReference type="InterPro" id="IPR036683">
    <property type="entry name" value="CO_DH_flav_C_dom_sf"/>
</dbReference>
<keyword evidence="2" id="KW-0274">FAD</keyword>
<comment type="caution">
    <text evidence="5">The sequence shown here is derived from an EMBL/GenBank/DDBJ whole genome shotgun (WGS) entry which is preliminary data.</text>
</comment>
<evidence type="ECO:0000256" key="2">
    <source>
        <dbReference type="ARBA" id="ARBA00022827"/>
    </source>
</evidence>
<protein>
    <submittedName>
        <fullName evidence="5">4-hydroxybenzoyl-CoA reductase</fullName>
    </submittedName>
</protein>
<evidence type="ECO:0000313" key="5">
    <source>
        <dbReference type="EMBL" id="RAW09358.1"/>
    </source>
</evidence>
<evidence type="ECO:0000256" key="3">
    <source>
        <dbReference type="ARBA" id="ARBA00023002"/>
    </source>
</evidence>
<evidence type="ECO:0000313" key="6">
    <source>
        <dbReference type="Proteomes" id="UP000250462"/>
    </source>
</evidence>
<keyword evidence="6" id="KW-1185">Reference proteome</keyword>
<dbReference type="GO" id="GO:0016491">
    <property type="term" value="F:oxidoreductase activity"/>
    <property type="evidence" value="ECO:0007669"/>
    <property type="project" value="UniProtKB-KW"/>
</dbReference>
<dbReference type="SMART" id="SM01092">
    <property type="entry name" value="CO_deh_flav_C"/>
    <property type="match status" value="1"/>
</dbReference>
<keyword evidence="3" id="KW-0560">Oxidoreductase</keyword>
<reference evidence="5 6" key="1">
    <citation type="submission" date="2018-06" db="EMBL/GenBank/DDBJ databases">
        <title>Phytoactinopolyspora halophila sp. nov., a novel halophilic actinomycete isolated from a saline soil in China.</title>
        <authorList>
            <person name="Tang S.-K."/>
        </authorList>
    </citation>
    <scope>NUCLEOTIDE SEQUENCE [LARGE SCALE GENOMIC DNA]</scope>
    <source>
        <strain evidence="5 6">YIM 96934</strain>
    </source>
</reference>
<dbReference type="SUPFAM" id="SSF56176">
    <property type="entry name" value="FAD-binding/transporter-associated domain-like"/>
    <property type="match status" value="1"/>
</dbReference>
<dbReference type="InterPro" id="IPR051312">
    <property type="entry name" value="Diverse_Substr_Oxidored"/>
</dbReference>
<feature type="domain" description="FAD-binding PCMH-type" evidence="4">
    <location>
        <begin position="5"/>
        <end position="179"/>
    </location>
</feature>
<dbReference type="Gene3D" id="3.30.390.50">
    <property type="entry name" value="CO dehydrogenase flavoprotein, C-terminal domain"/>
    <property type="match status" value="1"/>
</dbReference>
<dbReference type="PROSITE" id="PS51387">
    <property type="entry name" value="FAD_PCMH"/>
    <property type="match status" value="1"/>
</dbReference>
<dbReference type="InterPro" id="IPR016169">
    <property type="entry name" value="FAD-bd_PCMH_sub2"/>
</dbReference>
<dbReference type="AlphaFoldDB" id="A0A329QGB7"/>